<dbReference type="PRINTS" id="PR01713">
    <property type="entry name" value="NUCEPIMERASE"/>
</dbReference>
<keyword evidence="1" id="KW-0520">NAD</keyword>
<feature type="domain" description="NAD-dependent epimerase/dehydratase" evidence="2">
    <location>
        <begin position="4"/>
        <end position="237"/>
    </location>
</feature>
<gene>
    <name evidence="3" type="ORF">GCM10023183_16450</name>
</gene>
<protein>
    <submittedName>
        <fullName evidence="3">GDP-mannose 4,6-dehydratase</fullName>
    </submittedName>
</protein>
<sequence>MAKILVTGAAGFIGSNLVEKLLDLNNEVVGIDNFDSFYSRLIKQENLQVALENPSFSFHEFDLGEVGRMEAITEPIDIVVHLAGKAGVRPSIDDPNGYIKANISATNNILEWMHKRNMKKLVFASSSSVYGNNKKVPFEETDAVDNPISPYAFTKKACELLNHVYHSLYKIDIINLRFFTVYGPRQRPDLAIHKFVKLIDNNIPITVFGDGSTARDYTYVEDTVSGILNSIEFISRNTEIFEVINLGNSTPVKLLDLINHLYTIMGKEPQIEHLPMQPGDVDITYASIEQASKLINYNPQTPIETGLRKFLDWYRNHKQ</sequence>
<reference evidence="4" key="1">
    <citation type="journal article" date="2019" name="Int. J. Syst. Evol. Microbiol.">
        <title>The Global Catalogue of Microorganisms (GCM) 10K type strain sequencing project: providing services to taxonomists for standard genome sequencing and annotation.</title>
        <authorList>
            <consortium name="The Broad Institute Genomics Platform"/>
            <consortium name="The Broad Institute Genome Sequencing Center for Infectious Disease"/>
            <person name="Wu L."/>
            <person name="Ma J."/>
        </authorList>
    </citation>
    <scope>NUCLEOTIDE SEQUENCE [LARGE SCALE GENOMIC DNA]</scope>
    <source>
        <strain evidence="4">JCM 17917</strain>
    </source>
</reference>
<dbReference type="Gene3D" id="3.40.50.720">
    <property type="entry name" value="NAD(P)-binding Rossmann-like Domain"/>
    <property type="match status" value="1"/>
</dbReference>
<dbReference type="InterPro" id="IPR001509">
    <property type="entry name" value="Epimerase_deHydtase"/>
</dbReference>
<dbReference type="SUPFAM" id="SSF51735">
    <property type="entry name" value="NAD(P)-binding Rossmann-fold domains"/>
    <property type="match status" value="1"/>
</dbReference>
<dbReference type="Pfam" id="PF01370">
    <property type="entry name" value="Epimerase"/>
    <property type="match status" value="1"/>
</dbReference>
<dbReference type="Gene3D" id="3.90.25.10">
    <property type="entry name" value="UDP-galactose 4-epimerase, domain 1"/>
    <property type="match status" value="1"/>
</dbReference>
<dbReference type="Proteomes" id="UP001501844">
    <property type="component" value="Unassembled WGS sequence"/>
</dbReference>
<proteinExistence type="predicted"/>
<organism evidence="3 4">
    <name type="scientific">Nibribacter koreensis</name>
    <dbReference type="NCBI Taxonomy" id="1084519"/>
    <lineage>
        <taxon>Bacteria</taxon>
        <taxon>Pseudomonadati</taxon>
        <taxon>Bacteroidota</taxon>
        <taxon>Cytophagia</taxon>
        <taxon>Cytophagales</taxon>
        <taxon>Hymenobacteraceae</taxon>
        <taxon>Nibribacter</taxon>
    </lineage>
</organism>
<keyword evidence="4" id="KW-1185">Reference proteome</keyword>
<dbReference type="InterPro" id="IPR036291">
    <property type="entry name" value="NAD(P)-bd_dom_sf"/>
</dbReference>
<comment type="caution">
    <text evidence="3">The sequence shown here is derived from an EMBL/GenBank/DDBJ whole genome shotgun (WGS) entry which is preliminary data.</text>
</comment>
<dbReference type="EMBL" id="BAABGX010000002">
    <property type="protein sequence ID" value="GAA4303671.1"/>
    <property type="molecule type" value="Genomic_DNA"/>
</dbReference>
<name>A0ABP8FH50_9BACT</name>
<accession>A0ABP8FH50</accession>
<evidence type="ECO:0000313" key="4">
    <source>
        <dbReference type="Proteomes" id="UP001501844"/>
    </source>
</evidence>
<evidence type="ECO:0000256" key="1">
    <source>
        <dbReference type="ARBA" id="ARBA00023027"/>
    </source>
</evidence>
<evidence type="ECO:0000259" key="2">
    <source>
        <dbReference type="Pfam" id="PF01370"/>
    </source>
</evidence>
<dbReference type="RefSeq" id="WP_345164534.1">
    <property type="nucleotide sequence ID" value="NZ_BAABGX010000002.1"/>
</dbReference>
<dbReference type="PANTHER" id="PTHR43574">
    <property type="entry name" value="EPIMERASE-RELATED"/>
    <property type="match status" value="1"/>
</dbReference>
<evidence type="ECO:0000313" key="3">
    <source>
        <dbReference type="EMBL" id="GAA4303671.1"/>
    </source>
</evidence>